<dbReference type="InterPro" id="IPR048367">
    <property type="entry name" value="TNP-like_RNaseH_C"/>
</dbReference>
<gene>
    <name evidence="2" type="ORF">g.136247</name>
</gene>
<dbReference type="EMBL" id="GGMR01011316">
    <property type="protein sequence ID" value="MBY23935.1"/>
    <property type="molecule type" value="Transcribed_RNA"/>
</dbReference>
<evidence type="ECO:0000313" key="2">
    <source>
        <dbReference type="EMBL" id="MBY23935.1"/>
    </source>
</evidence>
<accession>A0A2S2P3D3</accession>
<name>A0A2S2P3D3_SCHGA</name>
<reference evidence="2" key="1">
    <citation type="submission" date="2018-04" db="EMBL/GenBank/DDBJ databases">
        <title>Transcriptome of Schizaphis graminum biotype I.</title>
        <authorList>
            <person name="Scully E.D."/>
            <person name="Geib S.M."/>
            <person name="Palmer N.A."/>
            <person name="Koch K."/>
            <person name="Bradshaw J."/>
            <person name="Heng-Moss T."/>
            <person name="Sarath G."/>
        </authorList>
    </citation>
    <scope>NUCLEOTIDE SEQUENCE</scope>
</reference>
<proteinExistence type="predicted"/>
<feature type="domain" description="Transposable element P transposase-like RNase H C-terminal" evidence="1">
    <location>
        <begin position="68"/>
        <end position="100"/>
    </location>
</feature>
<protein>
    <recommendedName>
        <fullName evidence="1">Transposable element P transposase-like RNase H C-terminal domain-containing protein</fullName>
    </recommendedName>
</protein>
<sequence length="225" mass="25710">MGNVLQSMYFINPVSKIKTSPQPPTIKNWIKTMFKSMLVYIYLTFLGFQEVFKLLNKLGIKSILLRNFNQDSLENFFGALGALGYRNTNPTCYQFTSSYRTLLLNNLMSSHSPGRNCEEDLGDGCLTSYKTLYQTFKDSMPDHIDEPELRVSDGTPKPTTNFSTDILQDLQFQAHNYIAGFVIKKLNSILFKNCTVCLNQVCSLTTNKVHELTVARDYNPNVNFY</sequence>
<dbReference type="Pfam" id="PF21789">
    <property type="entry name" value="TNP-like_RNaseH_C"/>
    <property type="match status" value="1"/>
</dbReference>
<evidence type="ECO:0000259" key="1">
    <source>
        <dbReference type="Pfam" id="PF21789"/>
    </source>
</evidence>
<organism evidence="2">
    <name type="scientific">Schizaphis graminum</name>
    <name type="common">Green bug aphid</name>
    <dbReference type="NCBI Taxonomy" id="13262"/>
    <lineage>
        <taxon>Eukaryota</taxon>
        <taxon>Metazoa</taxon>
        <taxon>Ecdysozoa</taxon>
        <taxon>Arthropoda</taxon>
        <taxon>Hexapoda</taxon>
        <taxon>Insecta</taxon>
        <taxon>Pterygota</taxon>
        <taxon>Neoptera</taxon>
        <taxon>Paraneoptera</taxon>
        <taxon>Hemiptera</taxon>
        <taxon>Sternorrhyncha</taxon>
        <taxon>Aphidomorpha</taxon>
        <taxon>Aphidoidea</taxon>
        <taxon>Aphididae</taxon>
        <taxon>Aphidini</taxon>
        <taxon>Schizaphis</taxon>
    </lineage>
</organism>
<dbReference type="AlphaFoldDB" id="A0A2S2P3D3"/>